<feature type="compositionally biased region" description="Acidic residues" evidence="1">
    <location>
        <begin position="173"/>
        <end position="183"/>
    </location>
</feature>
<dbReference type="AlphaFoldDB" id="A0A5M9ZLB6"/>
<gene>
    <name evidence="2" type="ORF">EMO91_06645</name>
</gene>
<comment type="caution">
    <text evidence="2">The sequence shown here is derived from an EMBL/GenBank/DDBJ whole genome shotgun (WGS) entry which is preliminary data.</text>
</comment>
<proteinExistence type="predicted"/>
<accession>A0A5M9ZLB6</accession>
<sequence length="183" mass="18739">MIGIRDDVTRDITDGMDPPAPDPSKVDWTDRADAANAAGCLADELADSFVDSIMTVASERLDGSPQAMALAAAAWDMASARAAGAIAAIGLSRLKAIPAWAPDVFGFDDATAMGDDMPEIGELRTAALRAPLTGGAETVALDGVDITVTAGDDGRPAFTLTRPDPECGAAVDDPGDMFDGDDL</sequence>
<feature type="region of interest" description="Disordered" evidence="1">
    <location>
        <begin position="164"/>
        <end position="183"/>
    </location>
</feature>
<organism evidence="2 3">
    <name type="scientific">Bifidobacterium myosotis</name>
    <dbReference type="NCBI Taxonomy" id="1630166"/>
    <lineage>
        <taxon>Bacteria</taxon>
        <taxon>Bacillati</taxon>
        <taxon>Actinomycetota</taxon>
        <taxon>Actinomycetes</taxon>
        <taxon>Bifidobacteriales</taxon>
        <taxon>Bifidobacteriaceae</taxon>
        <taxon>Bifidobacterium</taxon>
    </lineage>
</organism>
<reference evidence="2 3" key="1">
    <citation type="journal article" date="2019" name="Syst. Appl. Microbiol.">
        <title>Characterization of Bifidobacterium species in feaces of the Egyptian fruit bat: Description of B. vespertilionis sp. nov. and B. rousetti sp. nov.</title>
        <authorList>
            <person name="Modesto M."/>
            <person name="Satti M."/>
            <person name="Watanabe K."/>
            <person name="Puglisi E."/>
            <person name="Morelli L."/>
            <person name="Huang C.-H."/>
            <person name="Liou J.-S."/>
            <person name="Miyashita M."/>
            <person name="Tamura T."/>
            <person name="Saito S."/>
            <person name="Mori K."/>
            <person name="Huang L."/>
            <person name="Sciavilla P."/>
            <person name="Sandri C."/>
            <person name="Spiezio C."/>
            <person name="Vitali F."/>
            <person name="Cavalieri D."/>
            <person name="Perpetuini G."/>
            <person name="Tofalo R."/>
            <person name="Bonetti A."/>
            <person name="Arita M."/>
            <person name="Mattarelli P."/>
        </authorList>
    </citation>
    <scope>NUCLEOTIDE SEQUENCE [LARGE SCALE GENOMIC DNA]</scope>
    <source>
        <strain evidence="2 3">RST17</strain>
    </source>
</reference>
<evidence type="ECO:0000313" key="2">
    <source>
        <dbReference type="EMBL" id="KAA8828113.1"/>
    </source>
</evidence>
<protein>
    <submittedName>
        <fullName evidence="2">Uncharacterized protein</fullName>
    </submittedName>
</protein>
<name>A0A5M9ZLB6_9BIFI</name>
<dbReference type="RefSeq" id="WP_150379279.1">
    <property type="nucleotide sequence ID" value="NZ_RZUH01000004.1"/>
</dbReference>
<dbReference type="Proteomes" id="UP000410049">
    <property type="component" value="Unassembled WGS sequence"/>
</dbReference>
<dbReference type="EMBL" id="RZUH01000004">
    <property type="protein sequence ID" value="KAA8828113.1"/>
    <property type="molecule type" value="Genomic_DNA"/>
</dbReference>
<feature type="compositionally biased region" description="Basic and acidic residues" evidence="1">
    <location>
        <begin position="1"/>
        <end position="13"/>
    </location>
</feature>
<evidence type="ECO:0000313" key="3">
    <source>
        <dbReference type="Proteomes" id="UP000410049"/>
    </source>
</evidence>
<feature type="region of interest" description="Disordered" evidence="1">
    <location>
        <begin position="1"/>
        <end position="26"/>
    </location>
</feature>
<evidence type="ECO:0000256" key="1">
    <source>
        <dbReference type="SAM" id="MobiDB-lite"/>
    </source>
</evidence>